<feature type="domain" description="Phosphoethanolamine transferase N-terminal" evidence="10">
    <location>
        <begin position="57"/>
        <end position="201"/>
    </location>
</feature>
<dbReference type="PANTHER" id="PTHR30443:SF0">
    <property type="entry name" value="PHOSPHOETHANOLAMINE TRANSFERASE EPTA"/>
    <property type="match status" value="1"/>
</dbReference>
<dbReference type="GO" id="GO:0009244">
    <property type="term" value="P:lipopolysaccharide core region biosynthetic process"/>
    <property type="evidence" value="ECO:0007669"/>
    <property type="project" value="TreeGrafter"/>
</dbReference>
<dbReference type="OrthoDB" id="9786870at2"/>
<dbReference type="InterPro" id="IPR000917">
    <property type="entry name" value="Sulfatase_N"/>
</dbReference>
<evidence type="ECO:0000256" key="3">
    <source>
        <dbReference type="ARBA" id="ARBA00022519"/>
    </source>
</evidence>
<evidence type="ECO:0000313" key="11">
    <source>
        <dbReference type="EMBL" id="RST69239.1"/>
    </source>
</evidence>
<dbReference type="RefSeq" id="WP_126044576.1">
    <property type="nucleotide sequence ID" value="NZ_RXFM01000024.1"/>
</dbReference>
<feature type="transmembrane region" description="Helical" evidence="8">
    <location>
        <begin position="154"/>
        <end position="173"/>
    </location>
</feature>
<evidence type="ECO:0000256" key="4">
    <source>
        <dbReference type="ARBA" id="ARBA00022679"/>
    </source>
</evidence>
<keyword evidence="12" id="KW-1185">Reference proteome</keyword>
<evidence type="ECO:0000256" key="8">
    <source>
        <dbReference type="SAM" id="Phobius"/>
    </source>
</evidence>
<keyword evidence="6 8" id="KW-1133">Transmembrane helix</keyword>
<feature type="domain" description="Sulfatase N-terminal" evidence="9">
    <location>
        <begin position="234"/>
        <end position="521"/>
    </location>
</feature>
<sequence length="537" mass="62255">MKKITSFNISSVKLFNLFVSIFIVLFLNIPLWSFLYKLSTDNLISISFLLSFFIALICFIYVGISLFTFPYIHKIFLSFILVCSALAQYFMLKYGVIIDSYMIQNVFETDFKESLELVSYNMVLNVLFLGILPLLAIFMVKIKYPNKIFDYIKFYLYGLLALVIFTSIIFFQYKTFVSVFRNHKDIIFRIIPNNFINGIYQNVILMLPTENKKQISSEAHKNKSCKNHKNRTVFVFVIGEAARADHFSLNGYSKETNPNLKKQGVINFENFYSCGTSTAVSVPCMFSSLDKANFSKQDFKYNDNLVDLIKKSGFKVLWVENNGGGCKSVCDNINTIQMQSVEVNNSINNEIFDEDMLKILKDFINNNKKDDLFIVLHQMGSHGPAYYKRTPKKFQQFQPICDSIELQKCSSEEIKNSYDNTILYTDYFLSEIIEILKEKTEVNTAMFYVSDHGQSLGEKGIYLHGMPYLIAPKNQKHIPMLMWLSKNFTKEFNLDTNCLESVSNNHLSHDNLFHSILDLLKIDTNIKNQKFIFNHCN</sequence>
<evidence type="ECO:0000256" key="5">
    <source>
        <dbReference type="ARBA" id="ARBA00022692"/>
    </source>
</evidence>
<feature type="transmembrane region" description="Helical" evidence="8">
    <location>
        <begin position="76"/>
        <end position="97"/>
    </location>
</feature>
<feature type="transmembrane region" description="Helical" evidence="8">
    <location>
        <begin position="43"/>
        <end position="64"/>
    </location>
</feature>
<protein>
    <submittedName>
        <fullName evidence="11">Phosphoethanolamine--lipid A transferase</fullName>
    </submittedName>
</protein>
<dbReference type="NCBIfam" id="NF028537">
    <property type="entry name" value="P_eth_NH2_trans"/>
    <property type="match status" value="1"/>
</dbReference>
<dbReference type="InterPro" id="IPR012549">
    <property type="entry name" value="EptA-like_N"/>
</dbReference>
<reference evidence="12" key="1">
    <citation type="submission" date="2018-11" db="EMBL/GenBank/DDBJ databases">
        <title>Phylogenetic, genomic, and biogeographic characterization of a novel and ubiquitous marine invertebrate-associated Rickettsiales parasite, Candidatus Marinoinvertebrata rohwerii, gen. nov., sp. nov.</title>
        <authorList>
            <person name="Klinges J.G."/>
            <person name="Rosales S.M."/>
            <person name="Mcminds R."/>
            <person name="Shaver E.C."/>
            <person name="Shantz A."/>
            <person name="Peters E.C."/>
            <person name="Burkepile D.E."/>
            <person name="Silliman B.R."/>
            <person name="Vega Thurber R.L."/>
        </authorList>
    </citation>
    <scope>NUCLEOTIDE SEQUENCE [LARGE SCALE GENOMIC DNA]</scope>
    <source>
        <strain evidence="12">a_cerv_44</strain>
    </source>
</reference>
<dbReference type="Proteomes" id="UP000279470">
    <property type="component" value="Unassembled WGS sequence"/>
</dbReference>
<keyword evidence="5 8" id="KW-0812">Transmembrane</keyword>
<keyword evidence="3" id="KW-0997">Cell inner membrane</keyword>
<dbReference type="Pfam" id="PF00884">
    <property type="entry name" value="Sulfatase"/>
    <property type="match status" value="1"/>
</dbReference>
<evidence type="ECO:0000259" key="9">
    <source>
        <dbReference type="Pfam" id="PF00884"/>
    </source>
</evidence>
<evidence type="ECO:0000256" key="6">
    <source>
        <dbReference type="ARBA" id="ARBA00022989"/>
    </source>
</evidence>
<evidence type="ECO:0000313" key="12">
    <source>
        <dbReference type="Proteomes" id="UP000279470"/>
    </source>
</evidence>
<keyword evidence="2" id="KW-1003">Cell membrane</keyword>
<keyword evidence="7 8" id="KW-0472">Membrane</keyword>
<dbReference type="GO" id="GO:0016776">
    <property type="term" value="F:phosphotransferase activity, phosphate group as acceptor"/>
    <property type="evidence" value="ECO:0007669"/>
    <property type="project" value="TreeGrafter"/>
</dbReference>
<dbReference type="InterPro" id="IPR058130">
    <property type="entry name" value="PEA_transf_C"/>
</dbReference>
<feature type="transmembrane region" description="Helical" evidence="8">
    <location>
        <begin position="117"/>
        <end position="142"/>
    </location>
</feature>
<feature type="transmembrane region" description="Helical" evidence="8">
    <location>
        <begin position="12"/>
        <end position="31"/>
    </location>
</feature>
<dbReference type="SUPFAM" id="SSF53649">
    <property type="entry name" value="Alkaline phosphatase-like"/>
    <property type="match status" value="1"/>
</dbReference>
<evidence type="ECO:0000259" key="10">
    <source>
        <dbReference type="Pfam" id="PF08019"/>
    </source>
</evidence>
<dbReference type="InterPro" id="IPR017850">
    <property type="entry name" value="Alkaline_phosphatase_core_sf"/>
</dbReference>
<organism evidence="11 12">
    <name type="scientific">Candidatus Aquarickettsia rohweri</name>
    <dbReference type="NCBI Taxonomy" id="2602574"/>
    <lineage>
        <taxon>Bacteria</taxon>
        <taxon>Pseudomonadati</taxon>
        <taxon>Pseudomonadota</taxon>
        <taxon>Alphaproteobacteria</taxon>
        <taxon>Rickettsiales</taxon>
        <taxon>Candidatus Midichloriaceae</taxon>
        <taxon>Candidatus Aquarickettsia</taxon>
    </lineage>
</organism>
<proteinExistence type="predicted"/>
<gene>
    <name evidence="11" type="ORF">EIC27_02495</name>
</gene>
<accession>A0A429XR76</accession>
<evidence type="ECO:0000256" key="2">
    <source>
        <dbReference type="ARBA" id="ARBA00022475"/>
    </source>
</evidence>
<dbReference type="CDD" id="cd16017">
    <property type="entry name" value="LptA"/>
    <property type="match status" value="1"/>
</dbReference>
<dbReference type="EMBL" id="RXFM01000024">
    <property type="protein sequence ID" value="RST69239.1"/>
    <property type="molecule type" value="Genomic_DNA"/>
</dbReference>
<dbReference type="Pfam" id="PF08019">
    <property type="entry name" value="EptA_B_N"/>
    <property type="match status" value="1"/>
</dbReference>
<comment type="caution">
    <text evidence="11">The sequence shown here is derived from an EMBL/GenBank/DDBJ whole genome shotgun (WGS) entry which is preliminary data.</text>
</comment>
<comment type="subcellular location">
    <subcellularLocation>
        <location evidence="1">Cell inner membrane</location>
        <topology evidence="1">Multi-pass membrane protein</topology>
    </subcellularLocation>
</comment>
<evidence type="ECO:0000256" key="1">
    <source>
        <dbReference type="ARBA" id="ARBA00004429"/>
    </source>
</evidence>
<name>A0A429XR76_9RICK</name>
<dbReference type="AlphaFoldDB" id="A0A429XR76"/>
<dbReference type="InterPro" id="IPR040423">
    <property type="entry name" value="PEA_transferase"/>
</dbReference>
<dbReference type="Gene3D" id="3.40.720.10">
    <property type="entry name" value="Alkaline Phosphatase, subunit A"/>
    <property type="match status" value="1"/>
</dbReference>
<evidence type="ECO:0000256" key="7">
    <source>
        <dbReference type="ARBA" id="ARBA00023136"/>
    </source>
</evidence>
<dbReference type="GO" id="GO:0005886">
    <property type="term" value="C:plasma membrane"/>
    <property type="evidence" value="ECO:0007669"/>
    <property type="project" value="UniProtKB-SubCell"/>
</dbReference>
<dbReference type="PANTHER" id="PTHR30443">
    <property type="entry name" value="INNER MEMBRANE PROTEIN"/>
    <property type="match status" value="1"/>
</dbReference>
<keyword evidence="4 11" id="KW-0808">Transferase</keyword>